<feature type="region of interest" description="Disordered" evidence="1">
    <location>
        <begin position="21"/>
        <end position="51"/>
    </location>
</feature>
<evidence type="ECO:0000313" key="3">
    <source>
        <dbReference type="Proteomes" id="UP000236291"/>
    </source>
</evidence>
<proteinExistence type="predicted"/>
<organism evidence="2 3">
    <name type="scientific">Trifolium pratense</name>
    <name type="common">Red clover</name>
    <dbReference type="NCBI Taxonomy" id="57577"/>
    <lineage>
        <taxon>Eukaryota</taxon>
        <taxon>Viridiplantae</taxon>
        <taxon>Streptophyta</taxon>
        <taxon>Embryophyta</taxon>
        <taxon>Tracheophyta</taxon>
        <taxon>Spermatophyta</taxon>
        <taxon>Magnoliopsida</taxon>
        <taxon>eudicotyledons</taxon>
        <taxon>Gunneridae</taxon>
        <taxon>Pentapetalae</taxon>
        <taxon>rosids</taxon>
        <taxon>fabids</taxon>
        <taxon>Fabales</taxon>
        <taxon>Fabaceae</taxon>
        <taxon>Papilionoideae</taxon>
        <taxon>50 kb inversion clade</taxon>
        <taxon>NPAAA clade</taxon>
        <taxon>Hologalegina</taxon>
        <taxon>IRL clade</taxon>
        <taxon>Trifolieae</taxon>
        <taxon>Trifolium</taxon>
    </lineage>
</organism>
<reference evidence="2 3" key="1">
    <citation type="journal article" date="2014" name="Am. J. Bot.">
        <title>Genome assembly and annotation for red clover (Trifolium pratense; Fabaceae).</title>
        <authorList>
            <person name="Istvanek J."/>
            <person name="Jaros M."/>
            <person name="Krenek A."/>
            <person name="Repkova J."/>
        </authorList>
    </citation>
    <scope>NUCLEOTIDE SEQUENCE [LARGE SCALE GENOMIC DNA]</scope>
    <source>
        <strain evidence="3">cv. Tatra</strain>
        <tissue evidence="2">Young leaves</tissue>
    </source>
</reference>
<comment type="caution">
    <text evidence="2">The sequence shown here is derived from an EMBL/GenBank/DDBJ whole genome shotgun (WGS) entry which is preliminary data.</text>
</comment>
<dbReference type="EMBL" id="ASHM01059152">
    <property type="protein sequence ID" value="PNX89247.1"/>
    <property type="molecule type" value="Genomic_DNA"/>
</dbReference>
<feature type="region of interest" description="Disordered" evidence="1">
    <location>
        <begin position="201"/>
        <end position="260"/>
    </location>
</feature>
<feature type="compositionally biased region" description="Basic and acidic residues" evidence="1">
    <location>
        <begin position="244"/>
        <end position="254"/>
    </location>
</feature>
<dbReference type="Proteomes" id="UP000236291">
    <property type="component" value="Unassembled WGS sequence"/>
</dbReference>
<reference evidence="2 3" key="2">
    <citation type="journal article" date="2017" name="Front. Plant Sci.">
        <title>Gene Classification and Mining of Molecular Markers Useful in Red Clover (Trifolium pratense) Breeding.</title>
        <authorList>
            <person name="Istvanek J."/>
            <person name="Dluhosova J."/>
            <person name="Dluhos P."/>
            <person name="Patkova L."/>
            <person name="Nedelnik J."/>
            <person name="Repkova J."/>
        </authorList>
    </citation>
    <scope>NUCLEOTIDE SEQUENCE [LARGE SCALE GENOMIC DNA]</scope>
    <source>
        <strain evidence="3">cv. Tatra</strain>
        <tissue evidence="2">Young leaves</tissue>
    </source>
</reference>
<evidence type="ECO:0000313" key="2">
    <source>
        <dbReference type="EMBL" id="PNX89247.1"/>
    </source>
</evidence>
<feature type="compositionally biased region" description="Polar residues" evidence="1">
    <location>
        <begin position="205"/>
        <end position="231"/>
    </location>
</feature>
<feature type="compositionally biased region" description="Basic and acidic residues" evidence="1">
    <location>
        <begin position="39"/>
        <end position="51"/>
    </location>
</feature>
<feature type="region of interest" description="Disordered" evidence="1">
    <location>
        <begin position="118"/>
        <end position="138"/>
    </location>
</feature>
<gene>
    <name evidence="2" type="ORF">L195_g045364</name>
</gene>
<feature type="compositionally biased region" description="Basic and acidic residues" evidence="1">
    <location>
        <begin position="21"/>
        <end position="31"/>
    </location>
</feature>
<name>A0A2K3MEN6_TRIPR</name>
<feature type="non-terminal residue" evidence="2">
    <location>
        <position position="1"/>
    </location>
</feature>
<dbReference type="AlphaFoldDB" id="A0A2K3MEN6"/>
<accession>A0A2K3MEN6</accession>
<evidence type="ECO:0000256" key="1">
    <source>
        <dbReference type="SAM" id="MobiDB-lite"/>
    </source>
</evidence>
<sequence length="260" mass="29127">FIIVAIMDKVRGTKDGVSLRKIDKTPTKSSDKPPIQARSSKELMAKKMKQIKQEKIDKLHETLEGNNREMVQEIVEVVDETPKKTTQKVDSNLDKHNATNKTEKNKLEIPKKRTHEKAKINGGGVPKVDGKLDKPIGAKKIGQPKTMEVVAPRDKEVAQEKPNLSLDTMISKTQCSKKQKRVPTCPSMLIGDYLEVQKSNEIDATKSNNGQKPGSNFHPSSSQPLKVSQNLPLAHVEEPINEEETNRDIEDKGNQFHISR</sequence>
<protein>
    <submittedName>
        <fullName evidence="2">Uncharacterized protein</fullName>
    </submittedName>
</protein>